<reference evidence="9 10" key="1">
    <citation type="submission" date="2016-04" db="EMBL/GenBank/DDBJ databases">
        <title>Complete genome sequence and analysis of deep-sea sediment isolate, Amycolatopsis sp. WP1.</title>
        <authorList>
            <person name="Wang H."/>
            <person name="Chen S."/>
            <person name="Wu Q."/>
        </authorList>
    </citation>
    <scope>NUCLEOTIDE SEQUENCE [LARGE SCALE GENOMIC DNA]</scope>
    <source>
        <strain evidence="9 10">WP1</strain>
    </source>
</reference>
<keyword evidence="5 8" id="KW-1133">Transmembrane helix</keyword>
<feature type="transmembrane region" description="Helical" evidence="8">
    <location>
        <begin position="79"/>
        <end position="101"/>
    </location>
</feature>
<dbReference type="RefSeq" id="WP_113691253.1">
    <property type="nucleotide sequence ID" value="NZ_CP015163.1"/>
</dbReference>
<dbReference type="AlphaFoldDB" id="A0A344L1R3"/>
<feature type="transmembrane region" description="Helical" evidence="8">
    <location>
        <begin position="46"/>
        <end position="67"/>
    </location>
</feature>
<comment type="similarity">
    <text evidence="7">Belongs to the glycosyltransferase 87 family.</text>
</comment>
<dbReference type="Pfam" id="PF09594">
    <property type="entry name" value="GT87"/>
    <property type="match status" value="1"/>
</dbReference>
<evidence type="ECO:0000256" key="2">
    <source>
        <dbReference type="ARBA" id="ARBA00022475"/>
    </source>
</evidence>
<feature type="transmembrane region" description="Helical" evidence="8">
    <location>
        <begin position="342"/>
        <end position="363"/>
    </location>
</feature>
<organism evidence="9 10">
    <name type="scientific">Amycolatopsis albispora</name>
    <dbReference type="NCBI Taxonomy" id="1804986"/>
    <lineage>
        <taxon>Bacteria</taxon>
        <taxon>Bacillati</taxon>
        <taxon>Actinomycetota</taxon>
        <taxon>Actinomycetes</taxon>
        <taxon>Pseudonocardiales</taxon>
        <taxon>Pseudonocardiaceae</taxon>
        <taxon>Amycolatopsis</taxon>
    </lineage>
</organism>
<name>A0A344L1R3_9PSEU</name>
<feature type="transmembrane region" description="Helical" evidence="8">
    <location>
        <begin position="247"/>
        <end position="275"/>
    </location>
</feature>
<dbReference type="InterPro" id="IPR018584">
    <property type="entry name" value="GT87"/>
</dbReference>
<dbReference type="KEGG" id="aab:A4R43_05130"/>
<dbReference type="EMBL" id="CP015163">
    <property type="protein sequence ID" value="AXB41987.1"/>
    <property type="molecule type" value="Genomic_DNA"/>
</dbReference>
<accession>A0A344L1R3</accession>
<keyword evidence="6 8" id="KW-0472">Membrane</keyword>
<keyword evidence="4 8" id="KW-0812">Transmembrane</keyword>
<feature type="transmembrane region" description="Helical" evidence="8">
    <location>
        <begin position="179"/>
        <end position="198"/>
    </location>
</feature>
<dbReference type="GO" id="GO:0016758">
    <property type="term" value="F:hexosyltransferase activity"/>
    <property type="evidence" value="ECO:0007669"/>
    <property type="project" value="InterPro"/>
</dbReference>
<evidence type="ECO:0000256" key="5">
    <source>
        <dbReference type="ARBA" id="ARBA00022989"/>
    </source>
</evidence>
<proteinExistence type="inferred from homology"/>
<keyword evidence="10" id="KW-1185">Reference proteome</keyword>
<evidence type="ECO:0000256" key="6">
    <source>
        <dbReference type="ARBA" id="ARBA00023136"/>
    </source>
</evidence>
<keyword evidence="2" id="KW-1003">Cell membrane</keyword>
<evidence type="ECO:0000256" key="4">
    <source>
        <dbReference type="ARBA" id="ARBA00022692"/>
    </source>
</evidence>
<gene>
    <name evidence="9" type="ORF">A4R43_05130</name>
</gene>
<feature type="transmembrane region" description="Helical" evidence="8">
    <location>
        <begin position="210"/>
        <end position="241"/>
    </location>
</feature>
<evidence type="ECO:0000256" key="1">
    <source>
        <dbReference type="ARBA" id="ARBA00004651"/>
    </source>
</evidence>
<dbReference type="GO" id="GO:0005886">
    <property type="term" value="C:plasma membrane"/>
    <property type="evidence" value="ECO:0007669"/>
    <property type="project" value="UniProtKB-SubCell"/>
</dbReference>
<evidence type="ECO:0000313" key="10">
    <source>
        <dbReference type="Proteomes" id="UP000250434"/>
    </source>
</evidence>
<evidence type="ECO:0000256" key="8">
    <source>
        <dbReference type="SAM" id="Phobius"/>
    </source>
</evidence>
<sequence length="422" mass="44798">MVRTVSERLRQFVSGQPLTVDLAVYFACAVYALILSATNEFYGFRIWGNFATAAYGLAFAHTAWLLATRRREEHRWWRSRWVGVAVVGVVGMLAPLITLLFRRLTGVDWLSTPWSWSAQPEVWVIERSATLLFEHGTPYVDVHALGRLPEVNDYTPYGPVMTVFGMPRALLGDSSLTDARLMFALTAALCVWASLRVLGRPRVPVTAAQLAVAFPLTALTFAVAGPDLAIIGLVVLGTALAATDRHLGAAAVMALVVSAKLTALPAAVVVAVLIAARLGARALGTATLAFAGVCAVVNLPVLLADPAAFAEHVVRFPAGLGAVASPATSPFPGYLIASTGEAGHVVAIVLLAAAALALSWWLLRLPPVTGADAMFRIAVGLGTSILLTPATRFGYLVYPVALFGAMLCFPRETPDERIVTSS</sequence>
<evidence type="ECO:0000256" key="7">
    <source>
        <dbReference type="ARBA" id="ARBA00024033"/>
    </source>
</evidence>
<dbReference type="Proteomes" id="UP000250434">
    <property type="component" value="Chromosome"/>
</dbReference>
<protein>
    <recommendedName>
        <fullName evidence="11">DUF2029 domain-containing protein</fullName>
    </recommendedName>
</protein>
<evidence type="ECO:0000256" key="3">
    <source>
        <dbReference type="ARBA" id="ARBA00022679"/>
    </source>
</evidence>
<feature type="transmembrane region" description="Helical" evidence="8">
    <location>
        <begin position="282"/>
        <end position="303"/>
    </location>
</feature>
<feature type="transmembrane region" description="Helical" evidence="8">
    <location>
        <begin position="12"/>
        <end position="34"/>
    </location>
</feature>
<dbReference type="OrthoDB" id="3867445at2"/>
<keyword evidence="3" id="KW-0808">Transferase</keyword>
<feature type="transmembrane region" description="Helical" evidence="8">
    <location>
        <begin position="375"/>
        <end position="398"/>
    </location>
</feature>
<evidence type="ECO:0000313" key="9">
    <source>
        <dbReference type="EMBL" id="AXB41987.1"/>
    </source>
</evidence>
<evidence type="ECO:0008006" key="11">
    <source>
        <dbReference type="Google" id="ProtNLM"/>
    </source>
</evidence>
<comment type="subcellular location">
    <subcellularLocation>
        <location evidence="1">Cell membrane</location>
        <topology evidence="1">Multi-pass membrane protein</topology>
    </subcellularLocation>
</comment>